<gene>
    <name evidence="1" type="ORF">SAMN05421749_103176</name>
</gene>
<reference evidence="2" key="1">
    <citation type="submission" date="2016-09" db="EMBL/GenBank/DDBJ databases">
        <authorList>
            <person name="Varghese N."/>
            <person name="Submissions S."/>
        </authorList>
    </citation>
    <scope>NUCLEOTIDE SEQUENCE [LARGE SCALE GENOMIC DNA]</scope>
    <source>
        <strain evidence="2">ANC 3699</strain>
    </source>
</reference>
<evidence type="ECO:0000313" key="1">
    <source>
        <dbReference type="EMBL" id="SDC11233.1"/>
    </source>
</evidence>
<dbReference type="InterPro" id="IPR043737">
    <property type="entry name" value="DUF5682"/>
</dbReference>
<dbReference type="Pfam" id="PF18934">
    <property type="entry name" value="DUF5682"/>
    <property type="match status" value="1"/>
</dbReference>
<sequence>MNAVKSALDQGSDQTSIRFAEIHVDLPERLQCAFDKQMMLATEQIYFAPIRHHSPSCAMALKHYIEQLQPTHILIEAPHFFEPLIADLLSKDTVPPVAIFAQAKPLKLSTKQKDTTPQADQELDRTPAHEIYSAYFPFCEYSPEWVAMQVGHAHGAQLHFIDLDWDKQCQFKANQPQANATQTNLMAERYLAHSQFIAQLAQRLHCRNHDELWDHLFELKSAQQLANPTQYFQEVLTWCALARLDYENEVLYQECSLQREYCMLQHIEKFRNHHPEQATNKLLVVTGGFHTLALIEQLSLDHTTATDPQNHSIIPSLDKFDLALDALNNEPAWQQDAWLIRYSDDRLDALNGYASGMPSPAYYLYQWLHQWKNQSQQQIQQQIQPYDHTTDDLTQQHFYSLLNELCHQLQAGKALEVTTFIAQKNTAEIAFGLASLRGHLYPSRYDLLDALQTALIKGEMDGGQQYFWQVVHEFLSGQKLGKVAKNQRSPALLQQTYATAQNFRFKLDDTLSKTRQLDIYRKPIQQKISQFLHMLSFLNVGFATQLSGPDFIHGTHMDLLFEQWQYAWTPSVESRLIELAEQGEDIAQIAMLKLQHAQAELQQQGFAQSAQHCAKLFAQACKFGLKQQLHQLQQHLDELLTQDIDLGSLIRSAQQLFYLWHGRMLLQLPSHALEHSLYLAIQQACYQLNQIYDTHAEKVDAHLILVRDLHRLIGQVQQLLPNIGMKDINANDAELNDVAVPKETQTINHLKALFYQQIDLHQLNIPELSKLKGALLSIMYLDQRIDLAQLQHTIENEFAVGTDAEVAVSYLQGLMSIAPEVFIQSTLAIKSLQSLMGTWTEQTFLAILPDLRFIFSQLTPKQSHQLSQHVAQDLGLSNQADLLQVHHDISVEDVQHGSQLNHQLTQLLQSDGVLSWIKDVEQSR</sequence>
<keyword evidence="2" id="KW-1185">Reference proteome</keyword>
<evidence type="ECO:0008006" key="3">
    <source>
        <dbReference type="Google" id="ProtNLM"/>
    </source>
</evidence>
<dbReference type="AlphaFoldDB" id="A0A1G6IXV4"/>
<organism evidence="1 2">
    <name type="scientific">Acinetobacter marinus</name>
    <dbReference type="NCBI Taxonomy" id="281375"/>
    <lineage>
        <taxon>Bacteria</taxon>
        <taxon>Pseudomonadati</taxon>
        <taxon>Pseudomonadota</taxon>
        <taxon>Gammaproteobacteria</taxon>
        <taxon>Moraxellales</taxon>
        <taxon>Moraxellaceae</taxon>
        <taxon>Acinetobacter</taxon>
    </lineage>
</organism>
<dbReference type="Proteomes" id="UP000242317">
    <property type="component" value="Unassembled WGS sequence"/>
</dbReference>
<protein>
    <recommendedName>
        <fullName evidence="3">4-aminobutyrate aminotransferase</fullName>
    </recommendedName>
</protein>
<dbReference type="RefSeq" id="WP_244515980.1">
    <property type="nucleotide sequence ID" value="NZ_FMYK01000003.1"/>
</dbReference>
<name>A0A1G6IXV4_9GAMM</name>
<evidence type="ECO:0000313" key="2">
    <source>
        <dbReference type="Proteomes" id="UP000242317"/>
    </source>
</evidence>
<proteinExistence type="predicted"/>
<dbReference type="EMBL" id="FMYK01000003">
    <property type="protein sequence ID" value="SDC11233.1"/>
    <property type="molecule type" value="Genomic_DNA"/>
</dbReference>
<accession>A0A1G6IXV4</accession>